<proteinExistence type="predicted"/>
<dbReference type="PANTHER" id="PTHR37691">
    <property type="entry name" value="BLR3518 PROTEIN"/>
    <property type="match status" value="1"/>
</dbReference>
<gene>
    <name evidence="2" type="ORF">FRUB_06687</name>
</gene>
<dbReference type="SUPFAM" id="SSF75169">
    <property type="entry name" value="DsrEFH-like"/>
    <property type="match status" value="1"/>
</dbReference>
<feature type="signal peptide" evidence="1">
    <location>
        <begin position="1"/>
        <end position="22"/>
    </location>
</feature>
<dbReference type="OrthoDB" id="254108at2"/>
<accession>A0A225DMZ9</accession>
<dbReference type="PANTHER" id="PTHR37691:SF1">
    <property type="entry name" value="BLR3518 PROTEIN"/>
    <property type="match status" value="1"/>
</dbReference>
<sequence>MIQARQILVLPVFVFGALVAAAAPPTPGPAAISPVVPGYGAVVPLPDAAEPPVKGSKVVFDVTAVAKDADAPLPGLVRAATLLNLAGTVGLKPADLEIVVVLHGDATAAALDDAAYRDLVGRPHPHSDLMKKLKAVGVRFLVCGQSMARKGYDPKRVRPEVSVAAAAASAVVNLQARGFAYIPAH</sequence>
<dbReference type="AlphaFoldDB" id="A0A225DMZ9"/>
<evidence type="ECO:0000256" key="1">
    <source>
        <dbReference type="SAM" id="SignalP"/>
    </source>
</evidence>
<keyword evidence="1" id="KW-0732">Signal</keyword>
<feature type="chain" id="PRO_5012013754" evidence="1">
    <location>
        <begin position="23"/>
        <end position="185"/>
    </location>
</feature>
<dbReference type="InterPro" id="IPR003787">
    <property type="entry name" value="Sulphur_relay_DsrE/F-like"/>
</dbReference>
<organism evidence="2 3">
    <name type="scientific">Fimbriiglobus ruber</name>
    <dbReference type="NCBI Taxonomy" id="1908690"/>
    <lineage>
        <taxon>Bacteria</taxon>
        <taxon>Pseudomonadati</taxon>
        <taxon>Planctomycetota</taxon>
        <taxon>Planctomycetia</taxon>
        <taxon>Gemmatales</taxon>
        <taxon>Gemmataceae</taxon>
        <taxon>Fimbriiglobus</taxon>
    </lineage>
</organism>
<dbReference type="Pfam" id="PF02635">
    <property type="entry name" value="DsrE"/>
    <property type="match status" value="1"/>
</dbReference>
<protein>
    <submittedName>
        <fullName evidence="2">Uncharacterized protein</fullName>
    </submittedName>
</protein>
<evidence type="ECO:0000313" key="3">
    <source>
        <dbReference type="Proteomes" id="UP000214646"/>
    </source>
</evidence>
<keyword evidence="3" id="KW-1185">Reference proteome</keyword>
<evidence type="ECO:0000313" key="2">
    <source>
        <dbReference type="EMBL" id="OWK37567.1"/>
    </source>
</evidence>
<name>A0A225DMZ9_9BACT</name>
<comment type="caution">
    <text evidence="2">The sequence shown here is derived from an EMBL/GenBank/DDBJ whole genome shotgun (WGS) entry which is preliminary data.</text>
</comment>
<reference evidence="3" key="1">
    <citation type="submission" date="2017-06" db="EMBL/GenBank/DDBJ databases">
        <title>Genome analysis of Fimbriiglobus ruber SP5, the first member of the order Planctomycetales with confirmed chitinolytic capability.</title>
        <authorList>
            <person name="Ravin N.V."/>
            <person name="Rakitin A.L."/>
            <person name="Ivanova A.A."/>
            <person name="Beletsky A.V."/>
            <person name="Kulichevskaya I.S."/>
            <person name="Mardanov A.V."/>
            <person name="Dedysh S.N."/>
        </authorList>
    </citation>
    <scope>NUCLEOTIDE SEQUENCE [LARGE SCALE GENOMIC DNA]</scope>
    <source>
        <strain evidence="3">SP5</strain>
    </source>
</reference>
<dbReference type="Proteomes" id="UP000214646">
    <property type="component" value="Unassembled WGS sequence"/>
</dbReference>
<dbReference type="InterPro" id="IPR027396">
    <property type="entry name" value="DsrEFH-like"/>
</dbReference>
<dbReference type="RefSeq" id="WP_088257458.1">
    <property type="nucleotide sequence ID" value="NZ_NIDE01000014.1"/>
</dbReference>
<dbReference type="EMBL" id="NIDE01000014">
    <property type="protein sequence ID" value="OWK37567.1"/>
    <property type="molecule type" value="Genomic_DNA"/>
</dbReference>
<dbReference type="Gene3D" id="3.40.1260.10">
    <property type="entry name" value="DsrEFH-like"/>
    <property type="match status" value="1"/>
</dbReference>